<evidence type="ECO:0000256" key="2">
    <source>
        <dbReference type="ARBA" id="ARBA00022692"/>
    </source>
</evidence>
<proteinExistence type="predicted"/>
<evidence type="ECO:0000256" key="5">
    <source>
        <dbReference type="SAM" id="Phobius"/>
    </source>
</evidence>
<accession>A0A376BZC7</accession>
<keyword evidence="4 5" id="KW-0472">Membrane</keyword>
<evidence type="ECO:0000256" key="4">
    <source>
        <dbReference type="ARBA" id="ARBA00023136"/>
    </source>
</evidence>
<dbReference type="AlphaFoldDB" id="A0A376BZC7"/>
<dbReference type="GO" id="GO:0004252">
    <property type="term" value="F:serine-type endopeptidase activity"/>
    <property type="evidence" value="ECO:0007669"/>
    <property type="project" value="InterPro"/>
</dbReference>
<dbReference type="InterPro" id="IPR050925">
    <property type="entry name" value="Rhomboid_protease_S54"/>
</dbReference>
<dbReference type="RefSeq" id="WP_002686541.1">
    <property type="nucleotide sequence ID" value="NZ_UFTJ01000001.1"/>
</dbReference>
<dbReference type="Gene3D" id="1.20.1540.10">
    <property type="entry name" value="Rhomboid-like"/>
    <property type="match status" value="1"/>
</dbReference>
<protein>
    <submittedName>
        <fullName evidence="7">Rhombosortase</fullName>
    </submittedName>
</protein>
<dbReference type="PANTHER" id="PTHR43731:SF9">
    <property type="entry name" value="SLR1461 PROTEIN"/>
    <property type="match status" value="1"/>
</dbReference>
<keyword evidence="2 5" id="KW-0812">Transmembrane</keyword>
<name>A0A376BZC7_9FLAO</name>
<evidence type="ECO:0000259" key="6">
    <source>
        <dbReference type="Pfam" id="PF01694"/>
    </source>
</evidence>
<feature type="transmembrane region" description="Helical" evidence="5">
    <location>
        <begin position="178"/>
        <end position="195"/>
    </location>
</feature>
<feature type="transmembrane region" description="Helical" evidence="5">
    <location>
        <begin position="143"/>
        <end position="162"/>
    </location>
</feature>
<dbReference type="Pfam" id="PF01694">
    <property type="entry name" value="Rhomboid"/>
    <property type="match status" value="1"/>
</dbReference>
<dbReference type="InterPro" id="IPR022764">
    <property type="entry name" value="Peptidase_S54_rhomboid_dom"/>
</dbReference>
<dbReference type="EMBL" id="UFTJ01000001">
    <property type="protein sequence ID" value="SSZ47038.1"/>
    <property type="molecule type" value="Genomic_DNA"/>
</dbReference>
<dbReference type="GO" id="GO:0016020">
    <property type="term" value="C:membrane"/>
    <property type="evidence" value="ECO:0007669"/>
    <property type="project" value="UniProtKB-SubCell"/>
</dbReference>
<feature type="domain" description="Peptidase S54 rhomboid" evidence="6">
    <location>
        <begin position="50"/>
        <end position="195"/>
    </location>
</feature>
<evidence type="ECO:0000256" key="1">
    <source>
        <dbReference type="ARBA" id="ARBA00004141"/>
    </source>
</evidence>
<evidence type="ECO:0000313" key="7">
    <source>
        <dbReference type="EMBL" id="SSZ47038.1"/>
    </source>
</evidence>
<keyword evidence="3 5" id="KW-1133">Transmembrane helix</keyword>
<reference evidence="7 8" key="1">
    <citation type="submission" date="2018-06" db="EMBL/GenBank/DDBJ databases">
        <authorList>
            <consortium name="Pathogen Informatics"/>
            <person name="Doyle S."/>
        </authorList>
    </citation>
    <scope>NUCLEOTIDE SEQUENCE [LARGE SCALE GENOMIC DNA]</scope>
    <source>
        <strain evidence="7 8">NCTC11661</strain>
    </source>
</reference>
<dbReference type="SUPFAM" id="SSF144091">
    <property type="entry name" value="Rhomboid-like"/>
    <property type="match status" value="1"/>
</dbReference>
<sequence length="254" mass="29009">MIKNPIIQSAVPSLMMLTLMWGGFLMQYLGLFSNCDGAIISLVPSGLKGIVLSPFLHGSLEHILSNSLPIAVMVYLLFLFYPTMARTILIYGTLMTGFLVWLLPSMDLEAKYYITCIIGASGVAYMLAFFLFFSGVFRKNPKLLTISLLVALYFGSMIWGLFPEEFFQKMDAESKISWQSHLSGAVVGTIFAWVYKGKGEKKRKFVWEYPNYYSEKDDLLWQKYQAEHPEDCAELPQITMNDEWAYLDEIRKNS</sequence>
<feature type="transmembrane region" description="Helical" evidence="5">
    <location>
        <begin position="63"/>
        <end position="81"/>
    </location>
</feature>
<feature type="transmembrane region" description="Helical" evidence="5">
    <location>
        <begin position="112"/>
        <end position="136"/>
    </location>
</feature>
<feature type="transmembrane region" description="Helical" evidence="5">
    <location>
        <begin position="88"/>
        <end position="106"/>
    </location>
</feature>
<dbReference type="PANTHER" id="PTHR43731">
    <property type="entry name" value="RHOMBOID PROTEASE"/>
    <property type="match status" value="1"/>
</dbReference>
<comment type="subcellular location">
    <subcellularLocation>
        <location evidence="1">Membrane</location>
        <topology evidence="1">Multi-pass membrane protein</topology>
    </subcellularLocation>
</comment>
<gene>
    <name evidence="7" type="ORF">NCTC11661_00701</name>
</gene>
<dbReference type="Proteomes" id="UP000255515">
    <property type="component" value="Unassembled WGS sequence"/>
</dbReference>
<evidence type="ECO:0000256" key="3">
    <source>
        <dbReference type="ARBA" id="ARBA00022989"/>
    </source>
</evidence>
<dbReference type="InterPro" id="IPR035952">
    <property type="entry name" value="Rhomboid-like_sf"/>
</dbReference>
<evidence type="ECO:0000313" key="8">
    <source>
        <dbReference type="Proteomes" id="UP000255515"/>
    </source>
</evidence>
<organism evidence="7 8">
    <name type="scientific">Bergeyella zoohelcum</name>
    <dbReference type="NCBI Taxonomy" id="1015"/>
    <lineage>
        <taxon>Bacteria</taxon>
        <taxon>Pseudomonadati</taxon>
        <taxon>Bacteroidota</taxon>
        <taxon>Flavobacteriia</taxon>
        <taxon>Flavobacteriales</taxon>
        <taxon>Weeksellaceae</taxon>
        <taxon>Bergeyella</taxon>
    </lineage>
</organism>